<sequence>MPFTSAQKDTEKRLRRIWIRPIFALRRQQGEYYNLLQELRLSLPLLTRRNYYSVRAGISAAEKLALRLRFLATGNSQVSMSFSFRIGRATVCFILK</sequence>
<proteinExistence type="predicted"/>
<reference evidence="1" key="1">
    <citation type="submission" date="2017-05" db="UniProtKB">
        <authorList>
            <consortium name="EnsemblMetazoa"/>
        </authorList>
    </citation>
    <scope>IDENTIFICATION</scope>
</reference>
<evidence type="ECO:0000313" key="1">
    <source>
        <dbReference type="EnsemblMetazoa" id="Aqu2.1.25998_001"/>
    </source>
</evidence>
<protein>
    <submittedName>
        <fullName evidence="1">Uncharacterized protein</fullName>
    </submittedName>
</protein>
<dbReference type="InParanoid" id="A0A1X7UEV8"/>
<dbReference type="AlphaFoldDB" id="A0A1X7UEV8"/>
<organism evidence="1">
    <name type="scientific">Amphimedon queenslandica</name>
    <name type="common">Sponge</name>
    <dbReference type="NCBI Taxonomy" id="400682"/>
    <lineage>
        <taxon>Eukaryota</taxon>
        <taxon>Metazoa</taxon>
        <taxon>Porifera</taxon>
        <taxon>Demospongiae</taxon>
        <taxon>Heteroscleromorpha</taxon>
        <taxon>Haplosclerida</taxon>
        <taxon>Niphatidae</taxon>
        <taxon>Amphimedon</taxon>
    </lineage>
</organism>
<dbReference type="OrthoDB" id="10061326at2759"/>
<name>A0A1X7UEV8_AMPQE</name>
<accession>A0A1X7UEV8</accession>
<dbReference type="EnsemblMetazoa" id="Aqu2.1.25998_001">
    <property type="protein sequence ID" value="Aqu2.1.25998_001"/>
    <property type="gene ID" value="Aqu2.1.25998"/>
</dbReference>